<dbReference type="EMBL" id="JBHTJH010000008">
    <property type="protein sequence ID" value="MFD0862498.1"/>
    <property type="molecule type" value="Genomic_DNA"/>
</dbReference>
<sequence>MSVIGKTKEELRSMAMPLGIDPALPYKELQSAIAKATNDDRPAKAEIIGNRKKLFVKHRDRNPLIRNRKCH</sequence>
<comment type="caution">
    <text evidence="1">The sequence shown here is derived from an EMBL/GenBank/DDBJ whole genome shotgun (WGS) entry which is preliminary data.</text>
</comment>
<evidence type="ECO:0000313" key="1">
    <source>
        <dbReference type="EMBL" id="MFD0862498.1"/>
    </source>
</evidence>
<protein>
    <submittedName>
        <fullName evidence="1">Uncharacterized protein</fullName>
    </submittedName>
</protein>
<evidence type="ECO:0000313" key="2">
    <source>
        <dbReference type="Proteomes" id="UP001596978"/>
    </source>
</evidence>
<gene>
    <name evidence="1" type="ORF">ACFQ1M_09790</name>
</gene>
<keyword evidence="2" id="KW-1185">Reference proteome</keyword>
<reference evidence="2" key="1">
    <citation type="journal article" date="2019" name="Int. J. Syst. Evol. Microbiol.">
        <title>The Global Catalogue of Microorganisms (GCM) 10K type strain sequencing project: providing services to taxonomists for standard genome sequencing and annotation.</title>
        <authorList>
            <consortium name="The Broad Institute Genomics Platform"/>
            <consortium name="The Broad Institute Genome Sequencing Center for Infectious Disease"/>
            <person name="Wu L."/>
            <person name="Ma J."/>
        </authorList>
    </citation>
    <scope>NUCLEOTIDE SEQUENCE [LARGE SCALE GENOMIC DNA]</scope>
    <source>
        <strain evidence="2">CCUG 62952</strain>
    </source>
</reference>
<name>A0ABW3CXI5_9FLAO</name>
<accession>A0ABW3CXI5</accession>
<dbReference type="Proteomes" id="UP001596978">
    <property type="component" value="Unassembled WGS sequence"/>
</dbReference>
<organism evidence="1 2">
    <name type="scientific">Sungkyunkwania multivorans</name>
    <dbReference type="NCBI Taxonomy" id="1173618"/>
    <lineage>
        <taxon>Bacteria</taxon>
        <taxon>Pseudomonadati</taxon>
        <taxon>Bacteroidota</taxon>
        <taxon>Flavobacteriia</taxon>
        <taxon>Flavobacteriales</taxon>
        <taxon>Flavobacteriaceae</taxon>
        <taxon>Sungkyunkwania</taxon>
    </lineage>
</organism>
<proteinExistence type="predicted"/>
<dbReference type="RefSeq" id="WP_386407606.1">
    <property type="nucleotide sequence ID" value="NZ_JBHTJH010000008.1"/>
</dbReference>